<dbReference type="EMBL" id="JAQQBS010001423">
    <property type="protein sequence ID" value="KAK0160189.1"/>
    <property type="molecule type" value="Genomic_DNA"/>
</dbReference>
<keyword evidence="5" id="KW-1185">Reference proteome</keyword>
<dbReference type="PANTHER" id="PTHR12517:SF0">
    <property type="entry name" value="INTERMEMBRANE LIPID TRANSFER PROTEIN VPS13B"/>
    <property type="match status" value="1"/>
</dbReference>
<feature type="region of interest" description="Disordered" evidence="2">
    <location>
        <begin position="3009"/>
        <end position="3030"/>
    </location>
</feature>
<feature type="region of interest" description="Disordered" evidence="2">
    <location>
        <begin position="899"/>
        <end position="923"/>
    </location>
</feature>
<dbReference type="InterPro" id="IPR026854">
    <property type="entry name" value="VPS13_N"/>
</dbReference>
<keyword evidence="1" id="KW-0813">Transport</keyword>
<protein>
    <recommendedName>
        <fullName evidence="3">Chorein N-terminal domain-containing protein</fullName>
    </recommendedName>
</protein>
<dbReference type="InterPro" id="IPR039782">
    <property type="entry name" value="VPS13B"/>
</dbReference>
<sequence>MFKLESYITPVLLNYVGKYVKNFRAEQSQVSLWGGDATFQNLDLRLGVLNEQFDLPFTFISGHIHELLIHVPWVKIISEPIVITINTIECILKMKDGSETEDDGNLQYKSAVESLNEDTPSSYMKSIVTKVVNNITINCNNLILKFVEEDIVLSVNIRFLSMQTVNEDWKPTFTDVNATDMILRKVMTIEDLTLCLDRMDSSGKIDIYQDPVVYRCSMTIRWIMNYQMNTMKRISITRFDLHCENMEFSMTEQQIPMLLRLITLLMESSRAQHGNIIDNRKLSTTTDDNEKLDDDNNSNLILAPINSNNNNQAWGSWAWNTFTSIVPVDWSNDSIDQSTDCMKQTLNFGIYIDNATLTFKTIDNTKEETFGHKNFKVRYRPFVTLNLSNVVGSIIIQGMTFSAIEIGLGYVCLIPRGYCSCDYPEVKSNVNSKPYICAGTINKCDDYLKNSLFDSNSDENNGKISDYQQYITDHLSNDNEKSNNLLKKSLALFIEYIHYVDVPEEMTEEELFQFNGNFEFSNFQEHDIKRYFIGDLNIRVCSGMLHRMSAIINTIQTNLGSCILQKTELTVDELPPVTVEEFESLNDYIPITKITLNIIKLSIDIQISDHYREKRKFRVDETKNLRINMPNYPKLIVEVDEISCEISAPLYAFRLAACASKQEILPETMLERCYKIIKMNIIGFTTQLNLTETSHMILIMPCAIYLSTMTLLYPQYWQDLHITRVYHDFKMDSLTLTSTKAKLMIVYAIITSNFLSTTNIINSLLSSSLYYDACNEINPVYLELSFESIIYTNTETSKMISKKLSIGSLQVFALNDVSQAFVLSGPEYLTGRNNDEKLITAQLHYPSDFTNSMINNLPITIFKISETRASIDPLFLDWLSYQSINYDLNPIKISSECHGTEETSSDTSTRKKFPSLHENVHSPSDKERKWNALAWIQLPENRCDDNENKSMKNTNILQKFINWRPWWKQLILNGFIEPMVIYIPTLTMDGVGVDGIEQSKDRSLIDNDLLNIFVIKTSKTIIRSTSWNDQLAIDINNTNFFKLSTKILNKSNHFPWVINLTDFHCYTIKQNEILNFFIMDSLNATIDATIKPHINTNVDNSSNTFGFCTYIDTSPIIISICKQQMELIEQLYRNIGIIVDKFIQSSDKESVIIINNEQEGFVSLQERVPFSPTQILCTDTDTTSTASTSRPDVEVEIDGNVNVTSWIQWTIAKIAVKLYANDNLLTKMEYRMIMEMEDIITSIDWQSVYLQIKNKITTATIFHYKRSINNNIWRLGDCTGLIMSSGDEIDFFDFNKTTESDFLNITITRAKSSNVYTKWHGVKQQKIHDEYLFIENNSKTLKNYITEITIQMQMLDILLPIHILQRYLYIFNFFNQTNDEKLNNSNKINILPLIYLDFRGITVIIPVNSMENQRHECFIMKTDDITIVPQAKNPVCRVILRQDIYQLAAQANILNIPGSAVEDRQYQININNATFYTTTLKNYGINMTKRKTQSLYTMNENPALEWNKLESDDTTQQSSTFMIPHFNLCCIIAPSIIFKSNIIVCGSAVEITLLTNIEVRLNSGQIKLLSVLNNQFQQFNNDIVKKKSSSSPSIQVKKELSSIVVKSINDMEMKSIRESTQDSGVDVDTSSIEAGLRVQSTNNKITIPSFEYLINGGKISLIIYEITEIGEYYSLICMTINQFNVYFSQLNSMETLRINCFDYCLALGDENCKMENTVQVEDLNKFIIETKNGDPHPKTGIPPSFLEFKWENNDGKSKIFIEMGRPTKINLSLMTIDQLNSIKYKLMNCLMENWTTNSTASSTTFHDWIIKDKKIDVPEINLRTKQIVLSFKGNCGDEFVGSLAEFDANLSCKSRKLHKNIAITSLMLTTISNNENNKIKPLLKPLSGHFVINIVWESWQDIDDMPLIRIQAFSDGIYLNIDPDQIKLLENILNDFSTLRDKFFNNKNENSNIKSTSSSTEQYYQDDLKAGAFHFADGTPDQLPLPYQVIFSELPHQIMSWRYPQPRILTQLSIIDVMFEIIDDLDVDLSKIICRIEYWNENLMEYQRFIEFNLTKIDNSTKLPNKFPTRAVACLWRAVITQMDNENVCPVSARDLAGCIRIDSYFNSSLIPTLEITANIEIIKLSLFNNISMNKFKRNLPAPLDKFQLNNCLPTNLNFMCFYTKNLVVNCNRWYNNATLIDLTTNFGIEILDHDTMFMQELLKQLEINIQITIAGQINCLIMCKDLWIRFGPEVSHTITMSLDLWQMQLGNCDNCILLLTGIVVANDLNIPIRIGQFDSKDGLLLSSRSYDFYSWRHERNRKIIVGYERMGVWIWSQPFTIENCNNTKSLKFNFDSSDYQDYERIYLTIKSLSPTQKIIILSGRIIISNQLNDHFELKLVKSNVVTEDVIIISGHSRPPSLFVDDFGNNMAVRLRFANLPNCSWTGDIPLHSNTKCDQPWLVKVPTHEKGHFLSIWVRIVQENLNEHCRTLVILSPLYIIQSWLPMAVDIQVETPTLDTFFVTKINGGCQHEQMYCPGTFEHFHQIKFLPQTKITSVMSCLPLSYNSIDQSTFFKRPDKEDMDAILERLDTRNNNTIYPFILDDDVTFWTPVVDTSTSIHVRYRDAGLESSTLLLEIRPWCFILNSMGETINITTPSGDSLCKIPHRGIASPPKLEGLFNIEIETIDGNKFKSLPLQLAHSEWNRGFIMPQINGLVPMEGTIKTLIDCNGVNSIMLIINSTMYEDVRILRIICSHIVCNFTKHELIIAPIIVYNQLLNVEVPSVNDKCFNLSPCHSQRMGIPIIQWYNLNNSDPRNSSLFICICNGSDIENDQQKRWSCPVKVDQSIGRHCITIFNGAETIPAVLTIQKDHEITYITILEDNNPQLVIKNSCSFPIIVGQANATCDDIELDAPPFSWKCEIKNGELCHYTMKSFGNRIPDASIGNELTLSLILSSLLTEQNGGWKKIIELPPEPMIRFDQFVHDNNYGDVKIMVESRGHTIYIELEPKSQMELAVRDIRSRLMLEGSKLHSQNDHKSHHSKQNNSSTTVNAMESTWKNATNINLIKSSAENNGQKYLDKLLTVYFHEINLILTQDTNEKNNNKKVEVAGFYLTNTIIYGISTPKTLSLRTFIGDLQFDNQMFNNGGFDFAVVLINQKPLGDDKKSIDWSSSLENTIAEIKKHSLITLELSWDIVDDKKSCRDVHIKLLPINIYIEDRFITQLLEYLTAILRPCILITRDDNKLSHNNDKTILKNKYVNIPMNILIDAKIMSSPLRLQRLIIEPISILLSVHTSVRLYVALDHSPLQFSVFDRGNLFTTPYRLGNALTMHYLSGAIFGAGWVVGSLEILGSPGSFAQALGVGLKDFIAMPFQGLLQGPWGFIVGITHGSASLMKNITAGTVNSVTKLASSVARNLDRLTLDEEHLQRQEESRRVRPQGMAQGLYQGLSGFGISLLAAVGGLAHHPLQHVWSGETTTRGLVTGVGLGLVGVVTKPLSGAAELVALTGQGLLHRTGWNSLPTSRHSSNSMITNKFINTLNRFTWKLMSYLTKKRDCIIHLINADYIVGDKIISVAIILTRYNLFIININEDKIERVFSLKELNYWNDSNDDKLTKLFYITSNSDKINNINVIEQPEMNHELRTRIEQYVFGSSNNIVTLASNISVDSEQTQLIESTAKKPMAFLLDTNERNYLMAIMKIVKRQNQGTDFTVL</sequence>
<proteinExistence type="predicted"/>
<evidence type="ECO:0000256" key="1">
    <source>
        <dbReference type="ARBA" id="ARBA00022448"/>
    </source>
</evidence>
<organism evidence="4 5">
    <name type="scientific">Microctonus aethiopoides</name>
    <dbReference type="NCBI Taxonomy" id="144406"/>
    <lineage>
        <taxon>Eukaryota</taxon>
        <taxon>Metazoa</taxon>
        <taxon>Ecdysozoa</taxon>
        <taxon>Arthropoda</taxon>
        <taxon>Hexapoda</taxon>
        <taxon>Insecta</taxon>
        <taxon>Pterygota</taxon>
        <taxon>Neoptera</taxon>
        <taxon>Endopterygota</taxon>
        <taxon>Hymenoptera</taxon>
        <taxon>Apocrita</taxon>
        <taxon>Ichneumonoidea</taxon>
        <taxon>Braconidae</taxon>
        <taxon>Euphorinae</taxon>
        <taxon>Microctonus</taxon>
    </lineage>
</organism>
<evidence type="ECO:0000256" key="2">
    <source>
        <dbReference type="SAM" id="MobiDB-lite"/>
    </source>
</evidence>
<comment type="caution">
    <text evidence="4">The sequence shown here is derived from an EMBL/GenBank/DDBJ whole genome shotgun (WGS) entry which is preliminary data.</text>
</comment>
<reference evidence="4" key="1">
    <citation type="journal article" date="2023" name="bioRxiv">
        <title>Scaffold-level genome assemblies of two parasitoid biocontrol wasps reveal the parthenogenesis mechanism and an associated novel virus.</title>
        <authorList>
            <person name="Inwood S."/>
            <person name="Skelly J."/>
            <person name="Guhlin J."/>
            <person name="Harrop T."/>
            <person name="Goldson S."/>
            <person name="Dearden P."/>
        </authorList>
    </citation>
    <scope>NUCLEOTIDE SEQUENCE</scope>
    <source>
        <strain evidence="4">Irish</strain>
        <tissue evidence="4">Whole body</tissue>
    </source>
</reference>
<dbReference type="Pfam" id="PF12624">
    <property type="entry name" value="VPS13_N"/>
    <property type="match status" value="1"/>
</dbReference>
<evidence type="ECO:0000313" key="4">
    <source>
        <dbReference type="EMBL" id="KAK0160189.1"/>
    </source>
</evidence>
<evidence type="ECO:0000313" key="5">
    <source>
        <dbReference type="Proteomes" id="UP001168990"/>
    </source>
</evidence>
<accession>A0AA39C9Q1</accession>
<gene>
    <name evidence="4" type="ORF">PV328_007617</name>
</gene>
<evidence type="ECO:0000259" key="3">
    <source>
        <dbReference type="Pfam" id="PF12624"/>
    </source>
</evidence>
<feature type="domain" description="Chorein N-terminal" evidence="3">
    <location>
        <begin position="4"/>
        <end position="228"/>
    </location>
</feature>
<dbReference type="PANTHER" id="PTHR12517">
    <property type="entry name" value="VACUOLAR PROTEIN SORTING-ASSOCIATED PROTEIN 13B"/>
    <property type="match status" value="1"/>
</dbReference>
<dbReference type="Proteomes" id="UP001168990">
    <property type="component" value="Unassembled WGS sequence"/>
</dbReference>
<name>A0AA39C9Q1_9HYME</name>
<reference evidence="4" key="2">
    <citation type="submission" date="2023-03" db="EMBL/GenBank/DDBJ databases">
        <authorList>
            <person name="Inwood S.N."/>
            <person name="Skelly J.G."/>
            <person name="Guhlin J."/>
            <person name="Harrop T.W.R."/>
            <person name="Goldson S.G."/>
            <person name="Dearden P.K."/>
        </authorList>
    </citation>
    <scope>NUCLEOTIDE SEQUENCE</scope>
    <source>
        <strain evidence="4">Irish</strain>
        <tissue evidence="4">Whole body</tissue>
    </source>
</reference>